<feature type="non-terminal residue" evidence="1">
    <location>
        <position position="1"/>
    </location>
</feature>
<evidence type="ECO:0000313" key="1">
    <source>
        <dbReference type="EMBL" id="KAL0153491.1"/>
    </source>
</evidence>
<gene>
    <name evidence="1" type="ORF">M9458_051205</name>
</gene>
<sequence length="54" mass="6549">TEEQYCEMMESDEVKTMKKSHMEFRESLERELLNTMNEIARSRNVRLQILLLDV</sequence>
<proteinExistence type="predicted"/>
<dbReference type="EMBL" id="JAMKFB020000095">
    <property type="protein sequence ID" value="KAL0153491.1"/>
    <property type="molecule type" value="Genomic_DNA"/>
</dbReference>
<dbReference type="Proteomes" id="UP001529510">
    <property type="component" value="Unassembled WGS sequence"/>
</dbReference>
<reference evidence="1 2" key="1">
    <citation type="submission" date="2024-05" db="EMBL/GenBank/DDBJ databases">
        <title>Genome sequencing and assembly of Indian major carp, Cirrhinus mrigala (Hamilton, 1822).</title>
        <authorList>
            <person name="Mohindra V."/>
            <person name="Chowdhury L.M."/>
            <person name="Lal K."/>
            <person name="Jena J.K."/>
        </authorList>
    </citation>
    <scope>NUCLEOTIDE SEQUENCE [LARGE SCALE GENOMIC DNA]</scope>
    <source>
        <strain evidence="1">CM1030</strain>
        <tissue evidence="1">Blood</tissue>
    </source>
</reference>
<protein>
    <submittedName>
        <fullName evidence="1">Uncharacterized protein</fullName>
    </submittedName>
</protein>
<keyword evidence="2" id="KW-1185">Reference proteome</keyword>
<organism evidence="1 2">
    <name type="scientific">Cirrhinus mrigala</name>
    <name type="common">Mrigala</name>
    <dbReference type="NCBI Taxonomy" id="683832"/>
    <lineage>
        <taxon>Eukaryota</taxon>
        <taxon>Metazoa</taxon>
        <taxon>Chordata</taxon>
        <taxon>Craniata</taxon>
        <taxon>Vertebrata</taxon>
        <taxon>Euteleostomi</taxon>
        <taxon>Actinopterygii</taxon>
        <taxon>Neopterygii</taxon>
        <taxon>Teleostei</taxon>
        <taxon>Ostariophysi</taxon>
        <taxon>Cypriniformes</taxon>
        <taxon>Cyprinidae</taxon>
        <taxon>Labeoninae</taxon>
        <taxon>Labeonini</taxon>
        <taxon>Cirrhinus</taxon>
    </lineage>
</organism>
<name>A0ABD0MWX1_CIRMR</name>
<evidence type="ECO:0000313" key="2">
    <source>
        <dbReference type="Proteomes" id="UP001529510"/>
    </source>
</evidence>
<dbReference type="AlphaFoldDB" id="A0ABD0MWX1"/>
<comment type="caution">
    <text evidence="1">The sequence shown here is derived from an EMBL/GenBank/DDBJ whole genome shotgun (WGS) entry which is preliminary data.</text>
</comment>
<accession>A0ABD0MWX1</accession>